<dbReference type="Proteomes" id="UP001596422">
    <property type="component" value="Unassembled WGS sequence"/>
</dbReference>
<evidence type="ECO:0000313" key="1">
    <source>
        <dbReference type="EMBL" id="MFC6673020.1"/>
    </source>
</evidence>
<organism evidence="1 2">
    <name type="scientific">Marinobacterium aestuariivivens</name>
    <dbReference type="NCBI Taxonomy" id="1698799"/>
    <lineage>
        <taxon>Bacteria</taxon>
        <taxon>Pseudomonadati</taxon>
        <taxon>Pseudomonadota</taxon>
        <taxon>Gammaproteobacteria</taxon>
        <taxon>Oceanospirillales</taxon>
        <taxon>Oceanospirillaceae</taxon>
        <taxon>Marinobacterium</taxon>
    </lineage>
</organism>
<sequence length="41" mass="4555">MTTSSLPQLKIARKLRCPPLPDDSLCRPRIEERLQPPLGGA</sequence>
<reference evidence="2" key="1">
    <citation type="journal article" date="2019" name="Int. J. Syst. Evol. Microbiol.">
        <title>The Global Catalogue of Microorganisms (GCM) 10K type strain sequencing project: providing services to taxonomists for standard genome sequencing and annotation.</title>
        <authorList>
            <consortium name="The Broad Institute Genomics Platform"/>
            <consortium name="The Broad Institute Genome Sequencing Center for Infectious Disease"/>
            <person name="Wu L."/>
            <person name="Ma J."/>
        </authorList>
    </citation>
    <scope>NUCLEOTIDE SEQUENCE [LARGE SCALE GENOMIC DNA]</scope>
    <source>
        <strain evidence="2">NBRC 111756</strain>
    </source>
</reference>
<comment type="caution">
    <text evidence="1">The sequence shown here is derived from an EMBL/GenBank/DDBJ whole genome shotgun (WGS) entry which is preliminary data.</text>
</comment>
<dbReference type="RefSeq" id="WP_379911422.1">
    <property type="nucleotide sequence ID" value="NZ_JBHSWE010000001.1"/>
</dbReference>
<proteinExistence type="predicted"/>
<accession>A0ABW2A6G5</accession>
<name>A0ABW2A6G5_9GAMM</name>
<dbReference type="EMBL" id="JBHSWE010000001">
    <property type="protein sequence ID" value="MFC6673020.1"/>
    <property type="molecule type" value="Genomic_DNA"/>
</dbReference>
<keyword evidence="2" id="KW-1185">Reference proteome</keyword>
<protein>
    <submittedName>
        <fullName evidence="1">Uncharacterized protein</fullName>
    </submittedName>
</protein>
<gene>
    <name evidence="1" type="ORF">ACFQDL_25225</name>
</gene>
<evidence type="ECO:0000313" key="2">
    <source>
        <dbReference type="Proteomes" id="UP001596422"/>
    </source>
</evidence>